<evidence type="ECO:0000313" key="2">
    <source>
        <dbReference type="Proteomes" id="UP000629025"/>
    </source>
</evidence>
<keyword evidence="2" id="KW-1185">Reference proteome</keyword>
<comment type="caution">
    <text evidence="1">The sequence shown here is derived from an EMBL/GenBank/DDBJ whole genome shotgun (WGS) entry which is preliminary data.</text>
</comment>
<evidence type="ECO:0000313" key="1">
    <source>
        <dbReference type="EMBL" id="GGB98365.1"/>
    </source>
</evidence>
<proteinExistence type="predicted"/>
<sequence>MLALMGWIILEPEHYIGTESLASSEQQFKFFIIETKVTPGVLLKDIRKVSWSACSVIKMLAGWALT</sequence>
<dbReference type="Proteomes" id="UP000629025">
    <property type="component" value="Unassembled WGS sequence"/>
</dbReference>
<gene>
    <name evidence="1" type="ORF">GCM10011352_25600</name>
</gene>
<dbReference type="EMBL" id="BMIJ01000005">
    <property type="protein sequence ID" value="GGB98365.1"/>
    <property type="molecule type" value="Genomic_DNA"/>
</dbReference>
<reference evidence="2" key="1">
    <citation type="journal article" date="2019" name="Int. J. Syst. Evol. Microbiol.">
        <title>The Global Catalogue of Microorganisms (GCM) 10K type strain sequencing project: providing services to taxonomists for standard genome sequencing and annotation.</title>
        <authorList>
            <consortium name="The Broad Institute Genomics Platform"/>
            <consortium name="The Broad Institute Genome Sequencing Center for Infectious Disease"/>
            <person name="Wu L."/>
            <person name="Ma J."/>
        </authorList>
    </citation>
    <scope>NUCLEOTIDE SEQUENCE [LARGE SCALE GENOMIC DNA]</scope>
    <source>
        <strain evidence="2">CGMCC 1.15341</strain>
    </source>
</reference>
<accession>A0ABQ1KH93</accession>
<protein>
    <submittedName>
        <fullName evidence="1">Uncharacterized protein</fullName>
    </submittedName>
</protein>
<organism evidence="1 2">
    <name type="scientific">Marinobacterium zhoushanense</name>
    <dbReference type="NCBI Taxonomy" id="1679163"/>
    <lineage>
        <taxon>Bacteria</taxon>
        <taxon>Pseudomonadati</taxon>
        <taxon>Pseudomonadota</taxon>
        <taxon>Gammaproteobacteria</taxon>
        <taxon>Oceanospirillales</taxon>
        <taxon>Oceanospirillaceae</taxon>
        <taxon>Marinobacterium</taxon>
    </lineage>
</organism>
<name>A0ABQ1KH93_9GAMM</name>